<dbReference type="InterPro" id="IPR000257">
    <property type="entry name" value="Uroporphyrinogen_deCOase"/>
</dbReference>
<protein>
    <recommendedName>
        <fullName evidence="3 8">Uroporphyrinogen decarboxylase</fullName>
        <shortName evidence="8">UPD</shortName>
        <shortName evidence="8">URO-D</shortName>
        <ecNumber evidence="3 8">4.1.1.37</ecNumber>
    </recommendedName>
</protein>
<dbReference type="HAMAP" id="MF_00218">
    <property type="entry name" value="URO_D"/>
    <property type="match status" value="1"/>
</dbReference>
<dbReference type="PROSITE" id="PS00907">
    <property type="entry name" value="UROD_2"/>
    <property type="match status" value="1"/>
</dbReference>
<dbReference type="AlphaFoldDB" id="A0A2T0WQF7"/>
<dbReference type="GO" id="GO:0005829">
    <property type="term" value="C:cytosol"/>
    <property type="evidence" value="ECO:0007669"/>
    <property type="project" value="TreeGrafter"/>
</dbReference>
<dbReference type="Pfam" id="PF01208">
    <property type="entry name" value="URO-D"/>
    <property type="match status" value="1"/>
</dbReference>
<evidence type="ECO:0000256" key="9">
    <source>
        <dbReference type="RuleBase" id="RU000554"/>
    </source>
</evidence>
<comment type="caution">
    <text evidence="8">Lacks conserved residue(s) required for the propagation of feature annotation.</text>
</comment>
<dbReference type="OrthoDB" id="9806656at2"/>
<dbReference type="FunFam" id="3.20.20.210:FF:000007">
    <property type="entry name" value="Uroporphyrinogen decarboxylase"/>
    <property type="match status" value="1"/>
</dbReference>
<dbReference type="InterPro" id="IPR038071">
    <property type="entry name" value="UROD/MetE-like_sf"/>
</dbReference>
<dbReference type="SUPFAM" id="SSF51726">
    <property type="entry name" value="UROD/MetE-like"/>
    <property type="match status" value="1"/>
</dbReference>
<keyword evidence="7 8" id="KW-0627">Porphyrin biosynthesis</keyword>
<organism evidence="13 14">
    <name type="scientific">Mongoliibacter ruber</name>
    <dbReference type="NCBI Taxonomy" id="1750599"/>
    <lineage>
        <taxon>Bacteria</taxon>
        <taxon>Pseudomonadati</taxon>
        <taxon>Bacteroidota</taxon>
        <taxon>Cytophagia</taxon>
        <taxon>Cytophagales</taxon>
        <taxon>Cyclobacteriaceae</taxon>
        <taxon>Mongoliibacter</taxon>
    </lineage>
</organism>
<dbReference type="EC" id="4.1.1.37" evidence="3 8"/>
<dbReference type="UniPathway" id="UPA00251">
    <property type="reaction ID" value="UER00321"/>
</dbReference>
<feature type="binding site" evidence="8">
    <location>
        <position position="76"/>
    </location>
    <ligand>
        <name>substrate</name>
    </ligand>
</feature>
<dbReference type="PANTHER" id="PTHR21091:SF169">
    <property type="entry name" value="UROPORPHYRINOGEN DECARBOXYLASE"/>
    <property type="match status" value="1"/>
</dbReference>
<feature type="binding site" evidence="8">
    <location>
        <position position="208"/>
    </location>
    <ligand>
        <name>substrate</name>
    </ligand>
</feature>
<keyword evidence="6 8" id="KW-0456">Lyase</keyword>
<keyword evidence="14" id="KW-1185">Reference proteome</keyword>
<sequence length="341" mass="38013">MQLKNDLLIKAAKGENPERTPVWLMRQAGRILPEYRAVRESVSGFIELAQTPELAAEVTIQPVDLLGVDAAIIFSDILVIPEAMGLPYEMVEKRGPWFPNTVNSKSDLKKLRVADGVDDLRYVIEAIKITKKALNGRVPLIGFAGAPWTIFAYMIEGSGSKTFSKARAMLYTQPEFSHQLLQMITDSTINYLKAQIDAGADLIQIFDSWAGILPPDQYREFSLPYISKICDAITTVPKTVFAKGAFFAREDMAKLNCETIGLDWNMGITESRRMIGESKTLQGNLDPAALYGTEKQVEAATIQMMEQFKGTRHIANLGHGVYPDINPEMVKIFIETVKSFK</sequence>
<dbReference type="GO" id="GO:0004853">
    <property type="term" value="F:uroporphyrinogen decarboxylase activity"/>
    <property type="evidence" value="ECO:0007669"/>
    <property type="project" value="UniProtKB-UniRule"/>
</dbReference>
<feature type="domain" description="Uroporphyrinogen decarboxylase (URO-D)" evidence="11">
    <location>
        <begin position="21"/>
        <end position="30"/>
    </location>
</feature>
<evidence type="ECO:0000259" key="11">
    <source>
        <dbReference type="PROSITE" id="PS00906"/>
    </source>
</evidence>
<evidence type="ECO:0000256" key="2">
    <source>
        <dbReference type="ARBA" id="ARBA00009935"/>
    </source>
</evidence>
<accession>A0A2T0WQF7</accession>
<keyword evidence="5 8" id="KW-0210">Decarboxylase</keyword>
<evidence type="ECO:0000256" key="8">
    <source>
        <dbReference type="HAMAP-Rule" id="MF_00218"/>
    </source>
</evidence>
<dbReference type="CDD" id="cd00717">
    <property type="entry name" value="URO-D"/>
    <property type="match status" value="1"/>
</dbReference>
<dbReference type="RefSeq" id="WP_106132733.1">
    <property type="nucleotide sequence ID" value="NZ_PVTR01000003.1"/>
</dbReference>
<dbReference type="InterPro" id="IPR006361">
    <property type="entry name" value="Uroporphyrinogen_deCO2ase_HemE"/>
</dbReference>
<comment type="pathway">
    <text evidence="1 8 9">Porphyrin-containing compound metabolism; protoporphyrin-IX biosynthesis; coproporphyrinogen-III from 5-aminolevulinate: step 4/4.</text>
</comment>
<evidence type="ECO:0000256" key="10">
    <source>
        <dbReference type="RuleBase" id="RU004169"/>
    </source>
</evidence>
<dbReference type="PROSITE" id="PS00906">
    <property type="entry name" value="UROD_1"/>
    <property type="match status" value="1"/>
</dbReference>
<evidence type="ECO:0000313" key="13">
    <source>
        <dbReference type="EMBL" id="PRY88929.1"/>
    </source>
</evidence>
<dbReference type="Proteomes" id="UP000238157">
    <property type="component" value="Unassembled WGS sequence"/>
</dbReference>
<proteinExistence type="inferred from homology"/>
<name>A0A2T0WQF7_9BACT</name>
<dbReference type="Gene3D" id="3.20.20.210">
    <property type="match status" value="1"/>
</dbReference>
<feature type="site" description="Transition state stabilizer" evidence="8">
    <location>
        <position position="76"/>
    </location>
</feature>
<dbReference type="PANTHER" id="PTHR21091">
    <property type="entry name" value="METHYLTETRAHYDROFOLATE:HOMOCYSTEINE METHYLTRANSFERASE RELATED"/>
    <property type="match status" value="1"/>
</dbReference>
<evidence type="ECO:0000256" key="5">
    <source>
        <dbReference type="ARBA" id="ARBA00022793"/>
    </source>
</evidence>
<comment type="caution">
    <text evidence="13">The sequence shown here is derived from an EMBL/GenBank/DDBJ whole genome shotgun (WGS) entry which is preliminary data.</text>
</comment>
<evidence type="ECO:0000256" key="4">
    <source>
        <dbReference type="ARBA" id="ARBA00022490"/>
    </source>
</evidence>
<comment type="function">
    <text evidence="8">Catalyzes the decarboxylation of four acetate groups of uroporphyrinogen-III to yield coproporphyrinogen-III.</text>
</comment>
<feature type="binding site" evidence="8">
    <location>
        <position position="153"/>
    </location>
    <ligand>
        <name>substrate</name>
    </ligand>
</feature>
<feature type="binding site" evidence="8">
    <location>
        <begin position="26"/>
        <end position="30"/>
    </location>
    <ligand>
        <name>substrate</name>
    </ligand>
</feature>
<comment type="similarity">
    <text evidence="2 8 10">Belongs to the uroporphyrinogen decarboxylase family.</text>
</comment>
<evidence type="ECO:0000313" key="14">
    <source>
        <dbReference type="Proteomes" id="UP000238157"/>
    </source>
</evidence>
<evidence type="ECO:0000256" key="1">
    <source>
        <dbReference type="ARBA" id="ARBA00004804"/>
    </source>
</evidence>
<gene>
    <name evidence="8" type="primary">hemE</name>
    <name evidence="13" type="ORF">CLW00_10349</name>
</gene>
<dbReference type="EMBL" id="PVTR01000003">
    <property type="protein sequence ID" value="PRY88929.1"/>
    <property type="molecule type" value="Genomic_DNA"/>
</dbReference>
<evidence type="ECO:0000256" key="7">
    <source>
        <dbReference type="ARBA" id="ARBA00023244"/>
    </source>
</evidence>
<dbReference type="NCBIfam" id="TIGR01464">
    <property type="entry name" value="hemE"/>
    <property type="match status" value="1"/>
</dbReference>
<feature type="domain" description="Uroporphyrinogen decarboxylase (URO-D)" evidence="12">
    <location>
        <begin position="141"/>
        <end position="157"/>
    </location>
</feature>
<dbReference type="GO" id="GO:0006782">
    <property type="term" value="P:protoporphyrinogen IX biosynthetic process"/>
    <property type="evidence" value="ECO:0007669"/>
    <property type="project" value="UniProtKB-UniRule"/>
</dbReference>
<keyword evidence="4 8" id="KW-0963">Cytoplasm</keyword>
<comment type="subcellular location">
    <subcellularLocation>
        <location evidence="8">Cytoplasm</location>
    </subcellularLocation>
</comment>
<reference evidence="13 14" key="1">
    <citation type="submission" date="2018-03" db="EMBL/GenBank/DDBJ databases">
        <title>Genomic Encyclopedia of Archaeal and Bacterial Type Strains, Phase II (KMG-II): from individual species to whole genera.</title>
        <authorList>
            <person name="Goeker M."/>
        </authorList>
    </citation>
    <scope>NUCLEOTIDE SEQUENCE [LARGE SCALE GENOMIC DNA]</scope>
    <source>
        <strain evidence="13 14">DSM 27929</strain>
    </source>
</reference>
<evidence type="ECO:0000256" key="3">
    <source>
        <dbReference type="ARBA" id="ARBA00012288"/>
    </source>
</evidence>
<comment type="catalytic activity">
    <reaction evidence="8 9">
        <text>uroporphyrinogen III + 4 H(+) = coproporphyrinogen III + 4 CO2</text>
        <dbReference type="Rhea" id="RHEA:19865"/>
        <dbReference type="ChEBI" id="CHEBI:15378"/>
        <dbReference type="ChEBI" id="CHEBI:16526"/>
        <dbReference type="ChEBI" id="CHEBI:57308"/>
        <dbReference type="ChEBI" id="CHEBI:57309"/>
        <dbReference type="EC" id="4.1.1.37"/>
    </reaction>
</comment>
<evidence type="ECO:0000256" key="6">
    <source>
        <dbReference type="ARBA" id="ARBA00023239"/>
    </source>
</evidence>
<evidence type="ECO:0000259" key="12">
    <source>
        <dbReference type="PROSITE" id="PS00907"/>
    </source>
</evidence>
<feature type="binding site" evidence="8">
    <location>
        <position position="319"/>
    </location>
    <ligand>
        <name>substrate</name>
    </ligand>
</feature>
<comment type="subunit">
    <text evidence="8">Homodimer.</text>
</comment>